<protein>
    <recommendedName>
        <fullName evidence="4">Host cell surface-exposed lipoprotein</fullName>
    </recommendedName>
</protein>
<evidence type="ECO:0008006" key="4">
    <source>
        <dbReference type="Google" id="ProtNLM"/>
    </source>
</evidence>
<dbReference type="EMBL" id="FONN01000034">
    <property type="protein sequence ID" value="SFF40309.1"/>
    <property type="molecule type" value="Genomic_DNA"/>
</dbReference>
<dbReference type="AlphaFoldDB" id="A0A1I2ID88"/>
<evidence type="ECO:0000256" key="1">
    <source>
        <dbReference type="SAM" id="SignalP"/>
    </source>
</evidence>
<feature type="chain" id="PRO_5010329428" description="Host cell surface-exposed lipoprotein" evidence="1">
    <location>
        <begin position="30"/>
        <end position="283"/>
    </location>
</feature>
<sequence length="283" mass="31545">MKYKFNKRTKSLVVVLALGTVLQLGSVLAKNALTDQKTTVNTNKTFQNAATLSLSQTALDQIKEADGAAYARNLANYESMVKTLQVDEKFQKELDRLAAAGSSLPDLLIAYEFLYQNYGKMQDLEQLALERSKGNDWETIMKRYHSSHKAFVPRAFGADELEQWMSNPKLSSDDIMIADTISFVSGTAMEDILKEKLEANKSWQEISAAFDILNGSLSLPRLQITKEQLGKYVQKGKFSEQQVAEAFVLAQKLGLTPESVITKKKAGTSDEAIMAKAYTDKYN</sequence>
<keyword evidence="1" id="KW-0732">Signal</keyword>
<feature type="signal peptide" evidence="1">
    <location>
        <begin position="1"/>
        <end position="29"/>
    </location>
</feature>
<dbReference type="RefSeq" id="WP_046234634.1">
    <property type="nucleotide sequence ID" value="NZ_FONN01000034.1"/>
</dbReference>
<accession>A0A1I2ID88</accession>
<name>A0A1I2ID88_9BACL</name>
<evidence type="ECO:0000313" key="3">
    <source>
        <dbReference type="Proteomes" id="UP000183410"/>
    </source>
</evidence>
<organism evidence="2 3">
    <name type="scientific">Paenibacillus algorifonticola</name>
    <dbReference type="NCBI Taxonomy" id="684063"/>
    <lineage>
        <taxon>Bacteria</taxon>
        <taxon>Bacillati</taxon>
        <taxon>Bacillota</taxon>
        <taxon>Bacilli</taxon>
        <taxon>Bacillales</taxon>
        <taxon>Paenibacillaceae</taxon>
        <taxon>Paenibacillus</taxon>
    </lineage>
</organism>
<evidence type="ECO:0000313" key="2">
    <source>
        <dbReference type="EMBL" id="SFF40309.1"/>
    </source>
</evidence>
<keyword evidence="3" id="KW-1185">Reference proteome</keyword>
<gene>
    <name evidence="2" type="ORF">SAMN04487969_13426</name>
</gene>
<dbReference type="OrthoDB" id="1738938at2"/>
<dbReference type="Proteomes" id="UP000183410">
    <property type="component" value="Unassembled WGS sequence"/>
</dbReference>
<proteinExistence type="predicted"/>
<reference evidence="3" key="1">
    <citation type="submission" date="2016-10" db="EMBL/GenBank/DDBJ databases">
        <authorList>
            <person name="Varghese N."/>
            <person name="Submissions S."/>
        </authorList>
    </citation>
    <scope>NUCLEOTIDE SEQUENCE [LARGE SCALE GENOMIC DNA]</scope>
    <source>
        <strain evidence="3">CGMCC 1.10223</strain>
    </source>
</reference>